<dbReference type="OrthoDB" id="20821at2759"/>
<dbReference type="RefSeq" id="XP_043002946.1">
    <property type="nucleotide sequence ID" value="XM_043159346.1"/>
</dbReference>
<dbReference type="EMBL" id="CM032190">
    <property type="protein sequence ID" value="KAG7086475.1"/>
    <property type="molecule type" value="Genomic_DNA"/>
</dbReference>
<accession>A0A9P7RN03</accession>
<gene>
    <name evidence="1" type="ORF">E1B28_002426</name>
</gene>
<sequence>MSSNGSHDAFLLLSLPKCTIRTPTAPQTGTLDLECVTLPPSAQATFGRDVFLVFKLNELEIPVDPARTVSSNTGISNEREFVFHGTEKDPLVFTLAFNESVYSAGPLAGDMKTFESVLSQYANFSQRSKTPATPPDAQKPICVKDGDQDLRGRLIWRDEGTGEIVGELDRKVVVREDPNLQQKGHESDPVVIEILFPGHPYPTETQVCFYTAVL</sequence>
<dbReference type="KEGG" id="more:E1B28_002426"/>
<keyword evidence="2" id="KW-1185">Reference proteome</keyword>
<proteinExistence type="predicted"/>
<dbReference type="AlphaFoldDB" id="A0A9P7RN03"/>
<name>A0A9P7RN03_9AGAR</name>
<dbReference type="GeneID" id="66071502"/>
<reference evidence="1" key="1">
    <citation type="journal article" date="2021" name="Genome Biol. Evol.">
        <title>The assembled and annotated genome of the fairy-ring fungus Marasmius oreades.</title>
        <authorList>
            <person name="Hiltunen M."/>
            <person name="Ament-Velasquez S.L."/>
            <person name="Johannesson H."/>
        </authorList>
    </citation>
    <scope>NUCLEOTIDE SEQUENCE</scope>
    <source>
        <strain evidence="1">03SP1</strain>
    </source>
</reference>
<comment type="caution">
    <text evidence="1">The sequence shown here is derived from an EMBL/GenBank/DDBJ whole genome shotgun (WGS) entry which is preliminary data.</text>
</comment>
<evidence type="ECO:0000313" key="1">
    <source>
        <dbReference type="EMBL" id="KAG7086475.1"/>
    </source>
</evidence>
<organism evidence="1 2">
    <name type="scientific">Marasmius oreades</name>
    <name type="common">fairy-ring Marasmius</name>
    <dbReference type="NCBI Taxonomy" id="181124"/>
    <lineage>
        <taxon>Eukaryota</taxon>
        <taxon>Fungi</taxon>
        <taxon>Dikarya</taxon>
        <taxon>Basidiomycota</taxon>
        <taxon>Agaricomycotina</taxon>
        <taxon>Agaricomycetes</taxon>
        <taxon>Agaricomycetidae</taxon>
        <taxon>Agaricales</taxon>
        <taxon>Marasmiineae</taxon>
        <taxon>Marasmiaceae</taxon>
        <taxon>Marasmius</taxon>
    </lineage>
</organism>
<protein>
    <submittedName>
        <fullName evidence="1">Uncharacterized protein</fullName>
    </submittedName>
</protein>
<dbReference type="Proteomes" id="UP001049176">
    <property type="component" value="Chromosome 10"/>
</dbReference>
<evidence type="ECO:0000313" key="2">
    <source>
        <dbReference type="Proteomes" id="UP001049176"/>
    </source>
</evidence>